<evidence type="ECO:0000313" key="2">
    <source>
        <dbReference type="EMBL" id="MFD2234526.1"/>
    </source>
</evidence>
<evidence type="ECO:0000259" key="1">
    <source>
        <dbReference type="Pfam" id="PF07811"/>
    </source>
</evidence>
<dbReference type="Pfam" id="PF07811">
    <property type="entry name" value="TadE"/>
    <property type="match status" value="1"/>
</dbReference>
<evidence type="ECO:0000313" key="3">
    <source>
        <dbReference type="Proteomes" id="UP001597296"/>
    </source>
</evidence>
<protein>
    <submittedName>
        <fullName evidence="2">TadE/TadG family type IV pilus assembly protein</fullName>
    </submittedName>
</protein>
<dbReference type="EMBL" id="JBHUIY010000023">
    <property type="protein sequence ID" value="MFD2234526.1"/>
    <property type="molecule type" value="Genomic_DNA"/>
</dbReference>
<dbReference type="RefSeq" id="WP_377316829.1">
    <property type="nucleotide sequence ID" value="NZ_JBHUIY010000023.1"/>
</dbReference>
<keyword evidence="3" id="KW-1185">Reference proteome</keyword>
<proteinExistence type="predicted"/>
<sequence>MNRGWRLGRDRRGAVMVELALALPVLLILLIGFTEAYLYVRAAVALERVAFDMANLIARRTLICRATSTSDPNSINTYLTTVAPLSAQPLDLAASGEVIASGVVYDSASAGAVVRWQAVSPYTLSGIASGVGNVGGKATLAGGIVPTSGGDTVIVVEAFHSHDWLSGLRQLLPTLPTATTLKRTAYFRGRVASLATLNTAATNPACPD</sequence>
<reference evidence="3" key="1">
    <citation type="journal article" date="2019" name="Int. J. Syst. Evol. Microbiol.">
        <title>The Global Catalogue of Microorganisms (GCM) 10K type strain sequencing project: providing services to taxonomists for standard genome sequencing and annotation.</title>
        <authorList>
            <consortium name="The Broad Institute Genomics Platform"/>
            <consortium name="The Broad Institute Genome Sequencing Center for Infectious Disease"/>
            <person name="Wu L."/>
            <person name="Ma J."/>
        </authorList>
    </citation>
    <scope>NUCLEOTIDE SEQUENCE [LARGE SCALE GENOMIC DNA]</scope>
    <source>
        <strain evidence="3">KCTC 15012</strain>
    </source>
</reference>
<comment type="caution">
    <text evidence="2">The sequence shown here is derived from an EMBL/GenBank/DDBJ whole genome shotgun (WGS) entry which is preliminary data.</text>
</comment>
<dbReference type="Proteomes" id="UP001597296">
    <property type="component" value="Unassembled WGS sequence"/>
</dbReference>
<accession>A0ABW5CC99</accession>
<organism evidence="2 3">
    <name type="scientific">Phaeospirillum tilakii</name>
    <dbReference type="NCBI Taxonomy" id="741673"/>
    <lineage>
        <taxon>Bacteria</taxon>
        <taxon>Pseudomonadati</taxon>
        <taxon>Pseudomonadota</taxon>
        <taxon>Alphaproteobacteria</taxon>
        <taxon>Rhodospirillales</taxon>
        <taxon>Rhodospirillaceae</taxon>
        <taxon>Phaeospirillum</taxon>
    </lineage>
</organism>
<dbReference type="InterPro" id="IPR012495">
    <property type="entry name" value="TadE-like_dom"/>
</dbReference>
<name>A0ABW5CC99_9PROT</name>
<feature type="domain" description="TadE-like" evidence="1">
    <location>
        <begin position="13"/>
        <end position="52"/>
    </location>
</feature>
<gene>
    <name evidence="2" type="ORF">ACFSNB_11980</name>
</gene>